<reference evidence="1 2" key="1">
    <citation type="submission" date="2018-08" db="EMBL/GenBank/DDBJ databases">
        <title>Genomic Encyclopedia of Archaeal and Bacterial Type Strains, Phase II (KMG-II): from individual species to whole genera.</title>
        <authorList>
            <person name="Goeker M."/>
        </authorList>
    </citation>
    <scope>NUCLEOTIDE SEQUENCE [LARGE SCALE GENOMIC DNA]</scope>
    <source>
        <strain evidence="1 2">DSM 45791</strain>
    </source>
</reference>
<evidence type="ECO:0000313" key="2">
    <source>
        <dbReference type="Proteomes" id="UP000256269"/>
    </source>
</evidence>
<name>A0A3E0G838_9PSEU</name>
<dbReference type="RefSeq" id="WP_116182170.1">
    <property type="nucleotide sequence ID" value="NZ_CP144379.1"/>
</dbReference>
<accession>A0A3E0G838</accession>
<dbReference type="EMBL" id="QUNO01000036">
    <property type="protein sequence ID" value="REH18316.1"/>
    <property type="molecule type" value="Genomic_DNA"/>
</dbReference>
<keyword evidence="2" id="KW-1185">Reference proteome</keyword>
<comment type="caution">
    <text evidence="1">The sequence shown here is derived from an EMBL/GenBank/DDBJ whole genome shotgun (WGS) entry which is preliminary data.</text>
</comment>
<dbReference type="AlphaFoldDB" id="A0A3E0G838"/>
<proteinExistence type="predicted"/>
<dbReference type="Proteomes" id="UP000256269">
    <property type="component" value="Unassembled WGS sequence"/>
</dbReference>
<sequence>MAAEKVSFAKRTRDQLLGTLVLLAVISEDPQQVQAAMNAIDAAGELTYRGAAGTIRNYVALWYDSFPEGFEVREGAFAAGTGMILERVVPESKQSAVLLVYGAVLRRVAELGPDQSIVPGHTDDPEADLYLTAIYGAWYASQPELDPAGKVATLERIAAHLDHGQLHDGAELDEGQAELAYTVLAAAFGDAFAGSVSREPNQRKYWENDLVGAAYTHHAHPDEGSQEYLIQLHGLVVQGRRQDAEDAAARVLARVPRSDWPVISAPSWAGPDAVARAWLGCELIARHHPYIRVEALPRNGFRISWTGEPTVEQMRELVAEVITTRGIPLDPAAADYRRTKLDLDKLADEATRLTAKGGNKIAVRTAILDQFRKARAERGVAGVLGLMTTIRERGLG</sequence>
<protein>
    <submittedName>
        <fullName evidence="1">Uncharacterized protein</fullName>
    </submittedName>
</protein>
<gene>
    <name evidence="1" type="ORF">BCF44_13671</name>
</gene>
<evidence type="ECO:0000313" key="1">
    <source>
        <dbReference type="EMBL" id="REH18316.1"/>
    </source>
</evidence>
<organism evidence="1 2">
    <name type="scientific">Kutzneria buriramensis</name>
    <dbReference type="NCBI Taxonomy" id="1045776"/>
    <lineage>
        <taxon>Bacteria</taxon>
        <taxon>Bacillati</taxon>
        <taxon>Actinomycetota</taxon>
        <taxon>Actinomycetes</taxon>
        <taxon>Pseudonocardiales</taxon>
        <taxon>Pseudonocardiaceae</taxon>
        <taxon>Kutzneria</taxon>
    </lineage>
</organism>